<protein>
    <recommendedName>
        <fullName evidence="4">phospholipase A1</fullName>
        <ecNumber evidence="4">3.1.1.32</ecNumber>
    </recommendedName>
</protein>
<dbReference type="GO" id="GO:0008970">
    <property type="term" value="F:phospholipase A1 activity"/>
    <property type="evidence" value="ECO:0007669"/>
    <property type="project" value="UniProtKB-EC"/>
</dbReference>
<reference evidence="12" key="1">
    <citation type="submission" date="2025-08" db="UniProtKB">
        <authorList>
            <consortium name="RefSeq"/>
        </authorList>
    </citation>
    <scope>IDENTIFICATION</scope>
</reference>
<dbReference type="PRINTS" id="PR00821">
    <property type="entry name" value="TAGLIPASE"/>
</dbReference>
<dbReference type="Gene3D" id="3.40.50.1820">
    <property type="entry name" value="alpha/beta hydrolase"/>
    <property type="match status" value="1"/>
</dbReference>
<name>A0A6I9WNP6_9HYME</name>
<dbReference type="InterPro" id="IPR000734">
    <property type="entry name" value="TAG_lipase"/>
</dbReference>
<evidence type="ECO:0000256" key="3">
    <source>
        <dbReference type="ARBA" id="ARBA00010701"/>
    </source>
</evidence>
<keyword evidence="6" id="KW-0378">Hydrolase</keyword>
<evidence type="ECO:0000256" key="9">
    <source>
        <dbReference type="SAM" id="SignalP"/>
    </source>
</evidence>
<dbReference type="SUPFAM" id="SSF53474">
    <property type="entry name" value="alpha/beta-Hydrolases"/>
    <property type="match status" value="1"/>
</dbReference>
<keyword evidence="9" id="KW-0732">Signal</keyword>
<dbReference type="EC" id="3.1.1.32" evidence="4"/>
<evidence type="ECO:0000256" key="2">
    <source>
        <dbReference type="ARBA" id="ARBA00004613"/>
    </source>
</evidence>
<comment type="similarity">
    <text evidence="3 8">Belongs to the AB hydrolase superfamily. Lipase family.</text>
</comment>
<evidence type="ECO:0000256" key="7">
    <source>
        <dbReference type="ARBA" id="ARBA00023157"/>
    </source>
</evidence>
<dbReference type="GeneID" id="105432193"/>
<dbReference type="GO" id="GO:0016042">
    <property type="term" value="P:lipid catabolic process"/>
    <property type="evidence" value="ECO:0007669"/>
    <property type="project" value="TreeGrafter"/>
</dbReference>
<evidence type="ECO:0000256" key="5">
    <source>
        <dbReference type="ARBA" id="ARBA00022525"/>
    </source>
</evidence>
<evidence type="ECO:0000313" key="11">
    <source>
        <dbReference type="Proteomes" id="UP000504615"/>
    </source>
</evidence>
<dbReference type="OrthoDB" id="199913at2759"/>
<keyword evidence="11" id="KW-1185">Reference proteome</keyword>
<dbReference type="AlphaFoldDB" id="A0A6I9WNP6"/>
<evidence type="ECO:0000256" key="4">
    <source>
        <dbReference type="ARBA" id="ARBA00013179"/>
    </source>
</evidence>
<evidence type="ECO:0000256" key="6">
    <source>
        <dbReference type="ARBA" id="ARBA00022801"/>
    </source>
</evidence>
<dbReference type="Pfam" id="PF00151">
    <property type="entry name" value="Lipase"/>
    <property type="match status" value="1"/>
</dbReference>
<dbReference type="PANTHER" id="PTHR11610:SF37">
    <property type="entry name" value="GH01208P"/>
    <property type="match status" value="1"/>
</dbReference>
<dbReference type="GO" id="GO:0005615">
    <property type="term" value="C:extracellular space"/>
    <property type="evidence" value="ECO:0007669"/>
    <property type="project" value="TreeGrafter"/>
</dbReference>
<dbReference type="InterPro" id="IPR013818">
    <property type="entry name" value="Lipase"/>
</dbReference>
<gene>
    <name evidence="12" type="primary">LOC105432193</name>
</gene>
<evidence type="ECO:0000259" key="10">
    <source>
        <dbReference type="Pfam" id="PF00151"/>
    </source>
</evidence>
<sequence length="305" mass="34493">MLSSVHFYVILFFVTRIMHSQSLCSCNQTDLNFATGINLLYYKCNNETSATIAYPITVPQMLLNVLDKNKRTIFYIYGYLQYPEDPNVQLMMKGLCYGKTDNVVLLDWSKYSRDKYTTSFKNAEKVGSLFARSIRLLMESGLDVSKIYIVSHSLGAHIAGFAGKCNDFQIPRITALDPANPIFYPPGCYLTRNDASWVDVIHTDRGGYGTPTSMGTADYYVNGGTRPQPDCIFLGLPLSDADLCSHQRSVMLYVKSKLQPTKFTAAECSSYFHYILNNCPRIRQISIGYTATNIRGSFYLNIQHY</sequence>
<evidence type="ECO:0000256" key="8">
    <source>
        <dbReference type="RuleBase" id="RU004262"/>
    </source>
</evidence>
<comment type="subcellular location">
    <subcellularLocation>
        <location evidence="2">Secreted</location>
    </subcellularLocation>
</comment>
<feature type="chain" id="PRO_5026995918" description="phospholipase A1" evidence="9">
    <location>
        <begin position="21"/>
        <end position="305"/>
    </location>
</feature>
<dbReference type="KEGG" id="pbar:105432193"/>
<feature type="signal peptide" evidence="9">
    <location>
        <begin position="1"/>
        <end position="20"/>
    </location>
</feature>
<keyword evidence="5" id="KW-0964">Secreted</keyword>
<dbReference type="PANTHER" id="PTHR11610">
    <property type="entry name" value="LIPASE"/>
    <property type="match status" value="1"/>
</dbReference>
<dbReference type="GO" id="GO:0017171">
    <property type="term" value="F:serine hydrolase activity"/>
    <property type="evidence" value="ECO:0007669"/>
    <property type="project" value="TreeGrafter"/>
</dbReference>
<accession>A0A6I9WNP6</accession>
<proteinExistence type="inferred from homology"/>
<keyword evidence="7" id="KW-1015">Disulfide bond</keyword>
<feature type="domain" description="Lipase" evidence="10">
    <location>
        <begin position="59"/>
        <end position="295"/>
    </location>
</feature>
<dbReference type="Proteomes" id="UP000504615">
    <property type="component" value="Unplaced"/>
</dbReference>
<comment type="catalytic activity">
    <reaction evidence="1">
        <text>a 1,2-diacyl-sn-glycero-3-phosphocholine + H2O = a 2-acyl-sn-glycero-3-phosphocholine + a fatty acid + H(+)</text>
        <dbReference type="Rhea" id="RHEA:18689"/>
        <dbReference type="ChEBI" id="CHEBI:15377"/>
        <dbReference type="ChEBI" id="CHEBI:15378"/>
        <dbReference type="ChEBI" id="CHEBI:28868"/>
        <dbReference type="ChEBI" id="CHEBI:57643"/>
        <dbReference type="ChEBI" id="CHEBI:57875"/>
        <dbReference type="EC" id="3.1.1.32"/>
    </reaction>
</comment>
<organism evidence="11 12">
    <name type="scientific">Pogonomyrmex barbatus</name>
    <name type="common">red harvester ant</name>
    <dbReference type="NCBI Taxonomy" id="144034"/>
    <lineage>
        <taxon>Eukaryota</taxon>
        <taxon>Metazoa</taxon>
        <taxon>Ecdysozoa</taxon>
        <taxon>Arthropoda</taxon>
        <taxon>Hexapoda</taxon>
        <taxon>Insecta</taxon>
        <taxon>Pterygota</taxon>
        <taxon>Neoptera</taxon>
        <taxon>Endopterygota</taxon>
        <taxon>Hymenoptera</taxon>
        <taxon>Apocrita</taxon>
        <taxon>Aculeata</taxon>
        <taxon>Formicoidea</taxon>
        <taxon>Formicidae</taxon>
        <taxon>Myrmicinae</taxon>
        <taxon>Pogonomyrmex</taxon>
    </lineage>
</organism>
<evidence type="ECO:0000256" key="1">
    <source>
        <dbReference type="ARBA" id="ARBA00000111"/>
    </source>
</evidence>
<dbReference type="InterPro" id="IPR029058">
    <property type="entry name" value="AB_hydrolase_fold"/>
</dbReference>
<dbReference type="RefSeq" id="XP_011645183.1">
    <property type="nucleotide sequence ID" value="XM_011646881.2"/>
</dbReference>
<evidence type="ECO:0000313" key="12">
    <source>
        <dbReference type="RefSeq" id="XP_011645183.1"/>
    </source>
</evidence>